<keyword evidence="9" id="KW-0460">Magnesium</keyword>
<evidence type="ECO:0000256" key="9">
    <source>
        <dbReference type="ARBA" id="ARBA00022842"/>
    </source>
</evidence>
<dbReference type="GO" id="GO:0016779">
    <property type="term" value="F:nucleotidyltransferase activity"/>
    <property type="evidence" value="ECO:0007669"/>
    <property type="project" value="UniProtKB-KW"/>
</dbReference>
<dbReference type="SMART" id="SM00116">
    <property type="entry name" value="CBS"/>
    <property type="match status" value="2"/>
</dbReference>
<sequence length="877" mass="101624">MKIVLTHVNPDFDAIASAYAALKVHACDFIVYTTGFDENIKKFIRNYDINIPLKHVNEIVDEDIELIIITDCKIKERLGEAALLLDRAKRVIIYDHHPISGKDIEADEEFIFNFGSTSTIITERIKVKNLEMDSELATFLLLGIYEDTGLLTFSNTTPRDLYAAAYLIENGGELSAVPIYINRELNKAQVFILNQLLQNLTVLKIANFSVGVSYASHDEYVSEVSILAHKIMYIEGLDALFILVRVEDRVLFIGRSNADEIDVSKIAEGFKGGGHPYAASAIIKDMTLHESLEKLKYLIKENIKPVKIAKEFMTFPVKYIEHDKKFKEALELFMKYNLNTMPVVKNGKTVGLISRKDILQGIKHGLSNEPVNSIMQTEFYTVNPETPFHLVEDIILEKRQKLVPVEEDGKLVGVITRTDFIRAMSELSKTPKYIMGRISQMDSRRFKNVKNLMKDRLPEKIFNILQEIGEMAQELGMNAYVVGGFVRDLIMKIENYDIDIVVEGDAVILAKKYAKIKGAKVSAHYKFKTAVVIMKDDFRIDFATARIEYYDFPAAAPVVEDSSIKTDLYRRDFTINTMAIKLNKDEFGQLIDYFGAQSDIRDKKIRVLHNLSFVDDPSRIFRAIRFAVRFNFEIGPHTERLLKHAVNLKLIDRIVGQRLFLEMKYILSEKDYIKALKMLQDYEVLKFFHENIYLSKDRLEDFEYLEKLLNWFNIQFKKELEVWKTRFSLLFHPLKVAGLQKLMTRFEFTKSYKKHFLTQILKARNAAIKFKKQKVIQPSFVYNQFKEVEDEFVFYTAAIIGEKYEEYIKDYFLRIKHVSLEINGDTLISLGYKPSKKFKVVLEKLLDMKLDGIIKTMEDEKMMAKKIFEELSCERDC</sequence>
<evidence type="ECO:0000256" key="11">
    <source>
        <dbReference type="PROSITE-ProRule" id="PRU00703"/>
    </source>
</evidence>
<keyword evidence="5" id="KW-0819">tRNA processing</keyword>
<keyword evidence="11" id="KW-0129">CBS domain</keyword>
<reference evidence="14 15" key="1">
    <citation type="submission" date="2019-06" db="EMBL/GenBank/DDBJ databases">
        <title>Genomic insights into carbon and energy metabolism of Deferribacter autotrophicus revealed new metabolic traits in the phylum Deferribacteres.</title>
        <authorList>
            <person name="Slobodkin A.I."/>
            <person name="Slobodkina G.B."/>
            <person name="Allioux M."/>
            <person name="Alain K."/>
            <person name="Jebbar M."/>
            <person name="Shadrin V."/>
            <person name="Kublanov I.V."/>
            <person name="Toshchakov S.V."/>
            <person name="Bonch-Osmolovskaya E.A."/>
        </authorList>
    </citation>
    <scope>NUCLEOTIDE SEQUENCE [LARGE SCALE GENOMIC DNA]</scope>
    <source>
        <strain evidence="14 15">SL50</strain>
    </source>
</reference>
<keyword evidence="15" id="KW-1185">Reference proteome</keyword>
<dbReference type="Gene3D" id="3.10.310.30">
    <property type="match status" value="1"/>
</dbReference>
<dbReference type="SUPFAM" id="SSF81891">
    <property type="entry name" value="Poly A polymerase C-terminal region-like"/>
    <property type="match status" value="1"/>
</dbReference>
<evidence type="ECO:0000256" key="6">
    <source>
        <dbReference type="ARBA" id="ARBA00022695"/>
    </source>
</evidence>
<dbReference type="PANTHER" id="PTHR47788:SF1">
    <property type="entry name" value="A-ADDING TRNA NUCLEOTIDYLTRANSFERASE"/>
    <property type="match status" value="1"/>
</dbReference>
<evidence type="ECO:0000259" key="13">
    <source>
        <dbReference type="PROSITE" id="PS51371"/>
    </source>
</evidence>
<gene>
    <name evidence="14" type="ORF">FHQ18_00965</name>
</gene>
<dbReference type="Gene3D" id="3.30.460.10">
    <property type="entry name" value="Beta Polymerase, domain 2"/>
    <property type="match status" value="1"/>
</dbReference>
<keyword evidence="6" id="KW-0548">Nucleotidyltransferase</keyword>
<dbReference type="SUPFAM" id="SSF81301">
    <property type="entry name" value="Nucleotidyltransferase"/>
    <property type="match status" value="1"/>
</dbReference>
<dbReference type="PANTHER" id="PTHR47788">
    <property type="entry name" value="POLYA POLYMERASE"/>
    <property type="match status" value="1"/>
</dbReference>
<keyword evidence="3" id="KW-0820">tRNA-binding</keyword>
<dbReference type="InterPro" id="IPR043519">
    <property type="entry name" value="NT_sf"/>
</dbReference>
<dbReference type="AlphaFoldDB" id="A0A5A8F5Y6"/>
<evidence type="ECO:0000313" key="15">
    <source>
        <dbReference type="Proteomes" id="UP000322876"/>
    </source>
</evidence>
<dbReference type="PROSITE" id="PS51371">
    <property type="entry name" value="CBS"/>
    <property type="match status" value="2"/>
</dbReference>
<dbReference type="Pfam" id="PF00571">
    <property type="entry name" value="CBS"/>
    <property type="match status" value="2"/>
</dbReference>
<dbReference type="InterPro" id="IPR046342">
    <property type="entry name" value="CBS_dom_sf"/>
</dbReference>
<proteinExistence type="inferred from homology"/>
<dbReference type="Proteomes" id="UP000322876">
    <property type="component" value="Unassembled WGS sequence"/>
</dbReference>
<dbReference type="GO" id="GO:0000049">
    <property type="term" value="F:tRNA binding"/>
    <property type="evidence" value="ECO:0007669"/>
    <property type="project" value="UniProtKB-KW"/>
</dbReference>
<evidence type="ECO:0000313" key="14">
    <source>
        <dbReference type="EMBL" id="KAA0259477.1"/>
    </source>
</evidence>
<evidence type="ECO:0000256" key="12">
    <source>
        <dbReference type="RuleBase" id="RU003953"/>
    </source>
</evidence>
<dbReference type="Pfam" id="PF12627">
    <property type="entry name" value="PolyA_pol_RNAbd"/>
    <property type="match status" value="1"/>
</dbReference>
<evidence type="ECO:0000256" key="8">
    <source>
        <dbReference type="ARBA" id="ARBA00022741"/>
    </source>
</evidence>
<evidence type="ECO:0000256" key="5">
    <source>
        <dbReference type="ARBA" id="ARBA00022694"/>
    </source>
</evidence>
<evidence type="ECO:0000256" key="3">
    <source>
        <dbReference type="ARBA" id="ARBA00022555"/>
    </source>
</evidence>
<dbReference type="EMBL" id="VFJB01000001">
    <property type="protein sequence ID" value="KAA0259477.1"/>
    <property type="molecule type" value="Genomic_DNA"/>
</dbReference>
<evidence type="ECO:0000256" key="1">
    <source>
        <dbReference type="ARBA" id="ARBA00001946"/>
    </source>
</evidence>
<dbReference type="InterPro" id="IPR001667">
    <property type="entry name" value="DDH_dom"/>
</dbReference>
<dbReference type="SUPFAM" id="SSF64182">
    <property type="entry name" value="DHH phosphoesterases"/>
    <property type="match status" value="1"/>
</dbReference>
<accession>A0A5A8F5Y6</accession>
<dbReference type="GO" id="GO:0000166">
    <property type="term" value="F:nucleotide binding"/>
    <property type="evidence" value="ECO:0007669"/>
    <property type="project" value="UniProtKB-KW"/>
</dbReference>
<dbReference type="RefSeq" id="WP_149265297.1">
    <property type="nucleotide sequence ID" value="NZ_VFJB01000001.1"/>
</dbReference>
<evidence type="ECO:0000256" key="10">
    <source>
        <dbReference type="ARBA" id="ARBA00022884"/>
    </source>
</evidence>
<comment type="caution">
    <text evidence="14">The sequence shown here is derived from an EMBL/GenBank/DDBJ whole genome shotgun (WGS) entry which is preliminary data.</text>
</comment>
<dbReference type="InterPro" id="IPR002646">
    <property type="entry name" value="PolA_pol_head_dom"/>
</dbReference>
<dbReference type="Pfam" id="PF01743">
    <property type="entry name" value="PolyA_pol"/>
    <property type="match status" value="1"/>
</dbReference>
<dbReference type="InterPro" id="IPR003156">
    <property type="entry name" value="DHHA1_dom"/>
</dbReference>
<dbReference type="InterPro" id="IPR052390">
    <property type="entry name" value="tRNA_nt/polyA_polymerase"/>
</dbReference>
<dbReference type="Gene3D" id="3.10.580.10">
    <property type="entry name" value="CBS-domain"/>
    <property type="match status" value="1"/>
</dbReference>
<dbReference type="GO" id="GO:0008033">
    <property type="term" value="P:tRNA processing"/>
    <property type="evidence" value="ECO:0007669"/>
    <property type="project" value="UniProtKB-KW"/>
</dbReference>
<keyword evidence="8" id="KW-0547">Nucleotide-binding</keyword>
<dbReference type="OrthoDB" id="9805698at2"/>
<feature type="domain" description="CBS" evidence="13">
    <location>
        <begin position="313"/>
        <end position="371"/>
    </location>
</feature>
<comment type="cofactor">
    <cofactor evidence="1">
        <name>Mg(2+)</name>
        <dbReference type="ChEBI" id="CHEBI:18420"/>
    </cofactor>
</comment>
<comment type="similarity">
    <text evidence="2 12">Belongs to the tRNA nucleotidyltransferase/poly(A) polymerase family.</text>
</comment>
<keyword evidence="4 12" id="KW-0808">Transferase</keyword>
<dbReference type="InterPro" id="IPR032828">
    <property type="entry name" value="PolyA_RNA-bd"/>
</dbReference>
<evidence type="ECO:0000256" key="2">
    <source>
        <dbReference type="ARBA" id="ARBA00007265"/>
    </source>
</evidence>
<evidence type="ECO:0000256" key="4">
    <source>
        <dbReference type="ARBA" id="ARBA00022679"/>
    </source>
</evidence>
<protein>
    <submittedName>
        <fullName evidence="14">CBS domain-containing protein</fullName>
    </submittedName>
</protein>
<dbReference type="InterPro" id="IPR038763">
    <property type="entry name" value="DHH_sf"/>
</dbReference>
<keyword evidence="10 12" id="KW-0694">RNA-binding</keyword>
<feature type="domain" description="CBS" evidence="13">
    <location>
        <begin position="375"/>
        <end position="430"/>
    </location>
</feature>
<dbReference type="Pfam" id="PF01368">
    <property type="entry name" value="DHH"/>
    <property type="match status" value="1"/>
</dbReference>
<dbReference type="GO" id="GO:0046872">
    <property type="term" value="F:metal ion binding"/>
    <property type="evidence" value="ECO:0007669"/>
    <property type="project" value="UniProtKB-KW"/>
</dbReference>
<dbReference type="CDD" id="cd05398">
    <property type="entry name" value="NT_ClassII-CCAase"/>
    <property type="match status" value="1"/>
</dbReference>
<dbReference type="Gene3D" id="1.10.3090.10">
    <property type="entry name" value="cca-adding enzyme, domain 2"/>
    <property type="match status" value="1"/>
</dbReference>
<dbReference type="SUPFAM" id="SSF54631">
    <property type="entry name" value="CBS-domain pair"/>
    <property type="match status" value="1"/>
</dbReference>
<dbReference type="Gene3D" id="3.90.1640.10">
    <property type="entry name" value="inorganic pyrophosphatase (n-terminal core)"/>
    <property type="match status" value="1"/>
</dbReference>
<keyword evidence="7" id="KW-0479">Metal-binding</keyword>
<dbReference type="Pfam" id="PF02272">
    <property type="entry name" value="DHHA1"/>
    <property type="match status" value="1"/>
</dbReference>
<organism evidence="14 15">
    <name type="scientific">Deferribacter autotrophicus</name>
    <dbReference type="NCBI Taxonomy" id="500465"/>
    <lineage>
        <taxon>Bacteria</taxon>
        <taxon>Pseudomonadati</taxon>
        <taxon>Deferribacterota</taxon>
        <taxon>Deferribacteres</taxon>
        <taxon>Deferribacterales</taxon>
        <taxon>Deferribacteraceae</taxon>
        <taxon>Deferribacter</taxon>
    </lineage>
</organism>
<evidence type="ECO:0000256" key="7">
    <source>
        <dbReference type="ARBA" id="ARBA00022723"/>
    </source>
</evidence>
<name>A0A5A8F5Y6_9BACT</name>
<dbReference type="InterPro" id="IPR000644">
    <property type="entry name" value="CBS_dom"/>
</dbReference>